<accession>A0ABM9FM70</accession>
<dbReference type="Proteomes" id="UP001152658">
    <property type="component" value="Unassembled WGS sequence"/>
</dbReference>
<reference evidence="1" key="1">
    <citation type="submission" date="2022-06" db="EMBL/GenBank/DDBJ databases">
        <authorList>
            <person name="Goudenege D."/>
            <person name="Le Roux F."/>
        </authorList>
    </citation>
    <scope>NUCLEOTIDE SEQUENCE</scope>
    <source>
        <strain evidence="1">12-063</strain>
    </source>
</reference>
<keyword evidence="2" id="KW-1185">Reference proteome</keyword>
<evidence type="ECO:0000313" key="2">
    <source>
        <dbReference type="Proteomes" id="UP001152658"/>
    </source>
</evidence>
<protein>
    <submittedName>
        <fullName evidence="1">Uncharacterized protein</fullName>
    </submittedName>
</protein>
<proteinExistence type="predicted"/>
<organism evidence="1 2">
    <name type="scientific">Vibrio aestuarianus</name>
    <dbReference type="NCBI Taxonomy" id="28171"/>
    <lineage>
        <taxon>Bacteria</taxon>
        <taxon>Pseudomonadati</taxon>
        <taxon>Pseudomonadota</taxon>
        <taxon>Gammaproteobacteria</taxon>
        <taxon>Vibrionales</taxon>
        <taxon>Vibrionaceae</taxon>
        <taxon>Vibrio</taxon>
    </lineage>
</organism>
<sequence>MSVSSQLFRAVKKMEFRLDKITGRKNDFILSGLTSRYLTIATLV</sequence>
<dbReference type="EMBL" id="CALYLK010000128">
    <property type="protein sequence ID" value="CAH8209068.1"/>
    <property type="molecule type" value="Genomic_DNA"/>
</dbReference>
<comment type="caution">
    <text evidence="1">The sequence shown here is derived from an EMBL/GenBank/DDBJ whole genome shotgun (WGS) entry which is preliminary data.</text>
</comment>
<evidence type="ECO:0000313" key="1">
    <source>
        <dbReference type="EMBL" id="CAH8209068.1"/>
    </source>
</evidence>
<gene>
    <name evidence="1" type="ORF">VAE063_880011</name>
</gene>
<name>A0ABM9FM70_9VIBR</name>